<gene>
    <name evidence="6" type="ORF">RclHR1_06730008</name>
</gene>
<dbReference type="GO" id="GO:0016705">
    <property type="term" value="F:oxidoreductase activity, acting on paired donors, with incorporation or reduction of molecular oxygen"/>
    <property type="evidence" value="ECO:0007669"/>
    <property type="project" value="InterPro"/>
</dbReference>
<evidence type="ECO:0000313" key="6">
    <source>
        <dbReference type="EMBL" id="GBC06282.1"/>
    </source>
</evidence>
<keyword evidence="5" id="KW-0812">Transmembrane</keyword>
<dbReference type="InterPro" id="IPR017972">
    <property type="entry name" value="Cyt_P450_CS"/>
</dbReference>
<dbReference type="Pfam" id="PF00067">
    <property type="entry name" value="p450"/>
    <property type="match status" value="1"/>
</dbReference>
<name>A0A2Z6SAW8_9GLOM</name>
<comment type="similarity">
    <text evidence="4">Belongs to the cytochrome P450 family.</text>
</comment>
<comment type="cofactor">
    <cofactor evidence="3">
        <name>heme</name>
        <dbReference type="ChEBI" id="CHEBI:30413"/>
    </cofactor>
</comment>
<keyword evidence="3 4" id="KW-0349">Heme</keyword>
<keyword evidence="2 3" id="KW-0408">Iron</keyword>
<keyword evidence="4" id="KW-0503">Monooxygenase</keyword>
<evidence type="ECO:0008006" key="8">
    <source>
        <dbReference type="Google" id="ProtNLM"/>
    </source>
</evidence>
<dbReference type="AlphaFoldDB" id="A0A2Z6SAW8"/>
<keyword evidence="5" id="KW-0472">Membrane</keyword>
<dbReference type="EMBL" id="BEXD01004063">
    <property type="protein sequence ID" value="GBC06282.1"/>
    <property type="molecule type" value="Genomic_DNA"/>
</dbReference>
<evidence type="ECO:0000256" key="1">
    <source>
        <dbReference type="ARBA" id="ARBA00022723"/>
    </source>
</evidence>
<dbReference type="InterPro" id="IPR002401">
    <property type="entry name" value="Cyt_P450_E_grp-I"/>
</dbReference>
<feature type="transmembrane region" description="Helical" evidence="5">
    <location>
        <begin position="5"/>
        <end position="23"/>
    </location>
</feature>
<dbReference type="PRINTS" id="PR00385">
    <property type="entry name" value="P450"/>
</dbReference>
<evidence type="ECO:0000256" key="4">
    <source>
        <dbReference type="RuleBase" id="RU000461"/>
    </source>
</evidence>
<accession>A0A2Z6SAW8</accession>
<sequence length="516" mass="59174">MNYFLLSIIGLVTYIAIFYYRYFTRQNPLPGPIPLPIVGNVLQYTGDAGKFMEGLRLIYGDMFEIYLGTKRVVCLCRSEMAGKLFNSPLRTYSNDGLDEFGVSSKGVLLNSNYDSWSYHRRILQKTISSPQFTKETVESTQALFREMEGLWKRIDNIDGDVKKIDFAGWLSQFTFENTLFSLTTLRAHNLINYYNATNPQNKVVVPEGTIPNSHSFIESLKMIFEGAHFFLLTPKLLRNSPGISGTRDRLLKNKAWMSNILLKLISERRTQVENSNEKIDSNDLLTRFLTVNTDKDINKNIADDKHTEKISDDDIKATIADLLLGGTFTTAGMLSAIVYYLGHNPKEQKRMVQELDDVLGSDRDSNITLDQVNKLEYTDAVFKEASRLFPNIPVNIRANAEPSEIAGHRFPAKTQFMIDIEAIHRSPDYWNDPDTFNPDRWTNNPDPKQFNNYYQFGGGVRVCPGRKMALAEVKTIVALLYRNYDIELVDKVSPLNYKYDFIKIVQEFEIKIKPRN</sequence>
<reference evidence="6 7" key="1">
    <citation type="submission" date="2017-11" db="EMBL/GenBank/DDBJ databases">
        <title>The genome of Rhizophagus clarus HR1 reveals common genetic basis of auxotrophy among arbuscular mycorrhizal fungi.</title>
        <authorList>
            <person name="Kobayashi Y."/>
        </authorList>
    </citation>
    <scope>NUCLEOTIDE SEQUENCE [LARGE SCALE GENOMIC DNA]</scope>
    <source>
        <strain evidence="6 7">HR1</strain>
    </source>
</reference>
<keyword evidence="1 3" id="KW-0479">Metal-binding</keyword>
<dbReference type="PROSITE" id="PS00086">
    <property type="entry name" value="CYTOCHROME_P450"/>
    <property type="match status" value="1"/>
</dbReference>
<dbReference type="Proteomes" id="UP000247702">
    <property type="component" value="Unassembled WGS sequence"/>
</dbReference>
<dbReference type="Gene3D" id="1.10.630.10">
    <property type="entry name" value="Cytochrome P450"/>
    <property type="match status" value="1"/>
</dbReference>
<dbReference type="GO" id="GO:0004497">
    <property type="term" value="F:monooxygenase activity"/>
    <property type="evidence" value="ECO:0007669"/>
    <property type="project" value="UniProtKB-KW"/>
</dbReference>
<dbReference type="STRING" id="94130.A0A2Z6SAW8"/>
<dbReference type="PANTHER" id="PTHR24301:SF2">
    <property type="entry name" value="THROMBOXANE-A SYNTHASE"/>
    <property type="match status" value="1"/>
</dbReference>
<dbReference type="PRINTS" id="PR00463">
    <property type="entry name" value="EP450I"/>
</dbReference>
<evidence type="ECO:0000313" key="7">
    <source>
        <dbReference type="Proteomes" id="UP000247702"/>
    </source>
</evidence>
<evidence type="ECO:0000256" key="2">
    <source>
        <dbReference type="ARBA" id="ARBA00023004"/>
    </source>
</evidence>
<keyword evidence="5" id="KW-1133">Transmembrane helix</keyword>
<dbReference type="InterPro" id="IPR036396">
    <property type="entry name" value="Cyt_P450_sf"/>
</dbReference>
<evidence type="ECO:0000256" key="3">
    <source>
        <dbReference type="PIRSR" id="PIRSR602401-1"/>
    </source>
</evidence>
<dbReference type="SUPFAM" id="SSF48264">
    <property type="entry name" value="Cytochrome P450"/>
    <property type="match status" value="1"/>
</dbReference>
<dbReference type="GO" id="GO:0020037">
    <property type="term" value="F:heme binding"/>
    <property type="evidence" value="ECO:0007669"/>
    <property type="project" value="InterPro"/>
</dbReference>
<organism evidence="6 7">
    <name type="scientific">Rhizophagus clarus</name>
    <dbReference type="NCBI Taxonomy" id="94130"/>
    <lineage>
        <taxon>Eukaryota</taxon>
        <taxon>Fungi</taxon>
        <taxon>Fungi incertae sedis</taxon>
        <taxon>Mucoromycota</taxon>
        <taxon>Glomeromycotina</taxon>
        <taxon>Glomeromycetes</taxon>
        <taxon>Glomerales</taxon>
        <taxon>Glomeraceae</taxon>
        <taxon>Rhizophagus</taxon>
    </lineage>
</organism>
<dbReference type="InterPro" id="IPR001128">
    <property type="entry name" value="Cyt_P450"/>
</dbReference>
<dbReference type="PANTHER" id="PTHR24301">
    <property type="entry name" value="THROMBOXANE-A SYNTHASE"/>
    <property type="match status" value="1"/>
</dbReference>
<dbReference type="GO" id="GO:0005506">
    <property type="term" value="F:iron ion binding"/>
    <property type="evidence" value="ECO:0007669"/>
    <property type="project" value="InterPro"/>
</dbReference>
<keyword evidence="4" id="KW-0560">Oxidoreductase</keyword>
<proteinExistence type="inferred from homology"/>
<dbReference type="CDD" id="cd00302">
    <property type="entry name" value="cytochrome_P450"/>
    <property type="match status" value="1"/>
</dbReference>
<protein>
    <recommendedName>
        <fullName evidence="8">Cytochrome P450</fullName>
    </recommendedName>
</protein>
<comment type="caution">
    <text evidence="6">The sequence shown here is derived from an EMBL/GenBank/DDBJ whole genome shotgun (WGS) entry which is preliminary data.</text>
</comment>
<keyword evidence="7" id="KW-1185">Reference proteome</keyword>
<feature type="binding site" description="axial binding residue" evidence="3">
    <location>
        <position position="463"/>
    </location>
    <ligand>
        <name>heme</name>
        <dbReference type="ChEBI" id="CHEBI:30413"/>
    </ligand>
    <ligandPart>
        <name>Fe</name>
        <dbReference type="ChEBI" id="CHEBI:18248"/>
    </ligandPart>
</feature>
<evidence type="ECO:0000256" key="5">
    <source>
        <dbReference type="SAM" id="Phobius"/>
    </source>
</evidence>